<dbReference type="PROSITE" id="PS50262">
    <property type="entry name" value="G_PROTEIN_RECEP_F1_2"/>
    <property type="match status" value="1"/>
</dbReference>
<gene>
    <name evidence="12" type="ORF">ALCTOR_R14311</name>
</gene>
<dbReference type="Gene3D" id="1.20.1070.10">
    <property type="entry name" value="Rhodopsin 7-helix transmembrane proteins"/>
    <property type="match status" value="1"/>
</dbReference>
<dbReference type="Proteomes" id="UP000536033">
    <property type="component" value="Unassembled WGS sequence"/>
</dbReference>
<dbReference type="EMBL" id="VZSD01032849">
    <property type="protein sequence ID" value="NWX80597.1"/>
    <property type="molecule type" value="Genomic_DNA"/>
</dbReference>
<evidence type="ECO:0000256" key="8">
    <source>
        <dbReference type="ARBA" id="ARBA00023180"/>
    </source>
</evidence>
<keyword evidence="4 10" id="KW-1133">Transmembrane helix</keyword>
<comment type="function">
    <text evidence="1">Odorant receptor.</text>
</comment>
<comment type="subcellular location">
    <subcellularLocation>
        <location evidence="2">Membrane</location>
        <topology evidence="2">Multi-pass membrane protein</topology>
    </subcellularLocation>
</comment>
<evidence type="ECO:0000256" key="5">
    <source>
        <dbReference type="ARBA" id="ARBA00023040"/>
    </source>
</evidence>
<dbReference type="GO" id="GO:0016020">
    <property type="term" value="C:membrane"/>
    <property type="evidence" value="ECO:0007669"/>
    <property type="project" value="UniProtKB-SubCell"/>
</dbReference>
<evidence type="ECO:0000256" key="2">
    <source>
        <dbReference type="ARBA" id="ARBA00004141"/>
    </source>
</evidence>
<dbReference type="GO" id="GO:0004984">
    <property type="term" value="F:olfactory receptor activity"/>
    <property type="evidence" value="ECO:0007669"/>
    <property type="project" value="InterPro"/>
</dbReference>
<feature type="non-terminal residue" evidence="12">
    <location>
        <position position="87"/>
    </location>
</feature>
<evidence type="ECO:0000313" key="12">
    <source>
        <dbReference type="EMBL" id="NWX80597.1"/>
    </source>
</evidence>
<keyword evidence="13" id="KW-1185">Reference proteome</keyword>
<proteinExistence type="predicted"/>
<name>A0A7K6ZAH0_ALCTO</name>
<dbReference type="AlphaFoldDB" id="A0A7K6ZAH0"/>
<dbReference type="InterPro" id="IPR017452">
    <property type="entry name" value="GPCR_Rhodpsn_7TM"/>
</dbReference>
<sequence length="87" mass="9475">LLILTSYARIAVAVARMGSAAGRRKACSTCASHLAVVIILYASATFNYMQPSSSNSPESKEIASIFYTIIVPMLNPMIYSLRNMEVK</sequence>
<evidence type="ECO:0000256" key="7">
    <source>
        <dbReference type="ARBA" id="ARBA00023170"/>
    </source>
</evidence>
<keyword evidence="9" id="KW-0807">Transducer</keyword>
<keyword evidence="8" id="KW-0325">Glycoprotein</keyword>
<protein>
    <submittedName>
        <fullName evidence="12">O1052 protein</fullName>
    </submittedName>
</protein>
<evidence type="ECO:0000256" key="4">
    <source>
        <dbReference type="ARBA" id="ARBA00022989"/>
    </source>
</evidence>
<dbReference type="Pfam" id="PF13853">
    <property type="entry name" value="7tm_4"/>
    <property type="match status" value="1"/>
</dbReference>
<feature type="transmembrane region" description="Helical" evidence="10">
    <location>
        <begin position="64"/>
        <end position="81"/>
    </location>
</feature>
<feature type="domain" description="G-protein coupled receptors family 1 profile" evidence="11">
    <location>
        <begin position="1"/>
        <end position="79"/>
    </location>
</feature>
<dbReference type="GO" id="GO:0004930">
    <property type="term" value="F:G protein-coupled receptor activity"/>
    <property type="evidence" value="ECO:0007669"/>
    <property type="project" value="UniProtKB-KW"/>
</dbReference>
<organism evidence="12 13">
    <name type="scientific">Alca torda</name>
    <name type="common">Razorbill</name>
    <dbReference type="NCBI Taxonomy" id="28689"/>
    <lineage>
        <taxon>Eukaryota</taxon>
        <taxon>Metazoa</taxon>
        <taxon>Chordata</taxon>
        <taxon>Craniata</taxon>
        <taxon>Vertebrata</taxon>
        <taxon>Euteleostomi</taxon>
        <taxon>Archelosauria</taxon>
        <taxon>Archosauria</taxon>
        <taxon>Dinosauria</taxon>
        <taxon>Saurischia</taxon>
        <taxon>Theropoda</taxon>
        <taxon>Coelurosauria</taxon>
        <taxon>Aves</taxon>
        <taxon>Neognathae</taxon>
        <taxon>Neoaves</taxon>
        <taxon>Charadriiformes</taxon>
        <taxon>Alcidae</taxon>
        <taxon>Alca</taxon>
    </lineage>
</organism>
<feature type="non-terminal residue" evidence="12">
    <location>
        <position position="1"/>
    </location>
</feature>
<keyword evidence="7" id="KW-0675">Receptor</keyword>
<evidence type="ECO:0000256" key="6">
    <source>
        <dbReference type="ARBA" id="ARBA00023136"/>
    </source>
</evidence>
<evidence type="ECO:0000259" key="11">
    <source>
        <dbReference type="PROSITE" id="PS50262"/>
    </source>
</evidence>
<keyword evidence="6 10" id="KW-0472">Membrane</keyword>
<evidence type="ECO:0000256" key="3">
    <source>
        <dbReference type="ARBA" id="ARBA00022692"/>
    </source>
</evidence>
<evidence type="ECO:0000256" key="1">
    <source>
        <dbReference type="ARBA" id="ARBA00002936"/>
    </source>
</evidence>
<evidence type="ECO:0000313" key="13">
    <source>
        <dbReference type="Proteomes" id="UP000536033"/>
    </source>
</evidence>
<keyword evidence="5" id="KW-0297">G-protein coupled receptor</keyword>
<dbReference type="SUPFAM" id="SSF81321">
    <property type="entry name" value="Family A G protein-coupled receptor-like"/>
    <property type="match status" value="1"/>
</dbReference>
<keyword evidence="3 10" id="KW-0812">Transmembrane</keyword>
<dbReference type="PANTHER" id="PTHR48018">
    <property type="entry name" value="OLFACTORY RECEPTOR"/>
    <property type="match status" value="1"/>
</dbReference>
<dbReference type="InterPro" id="IPR000725">
    <property type="entry name" value="Olfact_rcpt"/>
</dbReference>
<feature type="transmembrane region" description="Helical" evidence="10">
    <location>
        <begin position="26"/>
        <end position="44"/>
    </location>
</feature>
<evidence type="ECO:0000256" key="10">
    <source>
        <dbReference type="SAM" id="Phobius"/>
    </source>
</evidence>
<reference evidence="12 13" key="1">
    <citation type="submission" date="2019-09" db="EMBL/GenBank/DDBJ databases">
        <title>Bird 10,000 Genomes (B10K) Project - Family phase.</title>
        <authorList>
            <person name="Zhang G."/>
        </authorList>
    </citation>
    <scope>NUCLEOTIDE SEQUENCE [LARGE SCALE GENOMIC DNA]</scope>
    <source>
        <strain evidence="12">OUT-0003</strain>
        <tissue evidence="12">Muscle</tissue>
    </source>
</reference>
<evidence type="ECO:0000256" key="9">
    <source>
        <dbReference type="ARBA" id="ARBA00023224"/>
    </source>
</evidence>
<dbReference type="PRINTS" id="PR00245">
    <property type="entry name" value="OLFACTORYR"/>
</dbReference>
<accession>A0A7K6ZAH0</accession>
<comment type="caution">
    <text evidence="12">The sequence shown here is derived from an EMBL/GenBank/DDBJ whole genome shotgun (WGS) entry which is preliminary data.</text>
</comment>